<protein>
    <submittedName>
        <fullName evidence="2">Carboxyl-terminal protease</fullName>
    </submittedName>
</protein>
<dbReference type="PANTHER" id="PTHR32060">
    <property type="entry name" value="TAIL-SPECIFIC PROTEASE"/>
    <property type="match status" value="1"/>
</dbReference>
<dbReference type="AlphaFoldDB" id="S2E0J0"/>
<keyword evidence="2" id="KW-0378">Hydrolase</keyword>
<dbReference type="InterPro" id="IPR001478">
    <property type="entry name" value="PDZ"/>
</dbReference>
<accession>S2E0J0</accession>
<dbReference type="GO" id="GO:0008236">
    <property type="term" value="F:serine-type peptidase activity"/>
    <property type="evidence" value="ECO:0007669"/>
    <property type="project" value="InterPro"/>
</dbReference>
<dbReference type="Pfam" id="PF03572">
    <property type="entry name" value="Peptidase_S41"/>
    <property type="match status" value="1"/>
</dbReference>
<dbReference type="GO" id="GO:0007165">
    <property type="term" value="P:signal transduction"/>
    <property type="evidence" value="ECO:0007669"/>
    <property type="project" value="TreeGrafter"/>
</dbReference>
<dbReference type="InterPro" id="IPR036034">
    <property type="entry name" value="PDZ_sf"/>
</dbReference>
<dbReference type="EMBL" id="ALWO02000037">
    <property type="protein sequence ID" value="EOZ95548.1"/>
    <property type="molecule type" value="Genomic_DNA"/>
</dbReference>
<dbReference type="Proteomes" id="UP000006073">
    <property type="component" value="Unassembled WGS sequence"/>
</dbReference>
<dbReference type="Pfam" id="PF00595">
    <property type="entry name" value="PDZ"/>
    <property type="match status" value="1"/>
</dbReference>
<evidence type="ECO:0000313" key="2">
    <source>
        <dbReference type="EMBL" id="EOZ95548.1"/>
    </source>
</evidence>
<reference evidence="2 3" key="1">
    <citation type="journal article" date="2013" name="Genome Announc.">
        <title>Draft Genome Sequence of Indibacter alkaliphilus Strain LW1T, Isolated from Lonar Lake, a Haloalkaline Lake in the Buldana District of Maharashtra, India.</title>
        <authorList>
            <person name="Singh A."/>
            <person name="Kumar Jangir P."/>
            <person name="Sharma R."/>
            <person name="Singh A."/>
            <person name="Kumar Pinnaka A."/>
            <person name="Shivaji S."/>
        </authorList>
    </citation>
    <scope>NUCLEOTIDE SEQUENCE [LARGE SCALE GENOMIC DNA]</scope>
    <source>
        <strain evidence="3">CCUG 57479 / KCTC 22604 / LW1</strain>
    </source>
</reference>
<dbReference type="GO" id="GO:0030288">
    <property type="term" value="C:outer membrane-bounded periplasmic space"/>
    <property type="evidence" value="ECO:0007669"/>
    <property type="project" value="TreeGrafter"/>
</dbReference>
<dbReference type="InterPro" id="IPR041613">
    <property type="entry name" value="Pept_S41_N"/>
</dbReference>
<dbReference type="PANTHER" id="PTHR32060:SF30">
    <property type="entry name" value="CARBOXY-TERMINAL PROCESSING PROTEASE CTPA"/>
    <property type="match status" value="1"/>
</dbReference>
<gene>
    <name evidence="2" type="ORF">A33Q_2910</name>
</gene>
<dbReference type="InterPro" id="IPR005151">
    <property type="entry name" value="Tail-specific_protease"/>
</dbReference>
<comment type="caution">
    <text evidence="2">The sequence shown here is derived from an EMBL/GenBank/DDBJ whole genome shotgun (WGS) entry which is preliminary data.</text>
</comment>
<proteinExistence type="predicted"/>
<keyword evidence="2" id="KW-0645">Protease</keyword>
<evidence type="ECO:0000313" key="3">
    <source>
        <dbReference type="Proteomes" id="UP000006073"/>
    </source>
</evidence>
<dbReference type="SUPFAM" id="SSF52096">
    <property type="entry name" value="ClpP/crotonase"/>
    <property type="match status" value="1"/>
</dbReference>
<dbReference type="Pfam" id="PF18294">
    <property type="entry name" value="Pept_S41_N"/>
    <property type="match status" value="1"/>
</dbReference>
<organism evidence="2 3">
    <name type="scientific">Indibacter alkaliphilus (strain CCUG 57479 / KCTC 22604 / LW1)</name>
    <dbReference type="NCBI Taxonomy" id="1189612"/>
    <lineage>
        <taxon>Bacteria</taxon>
        <taxon>Pseudomonadati</taxon>
        <taxon>Bacteroidota</taxon>
        <taxon>Cytophagia</taxon>
        <taxon>Cytophagales</taxon>
        <taxon>Cyclobacteriaceae</taxon>
    </lineage>
</organism>
<dbReference type="STRING" id="1189612.A33Q_2910"/>
<feature type="domain" description="Tail specific protease" evidence="1">
    <location>
        <begin position="169"/>
        <end position="380"/>
    </location>
</feature>
<name>S2E0J0_INDAL</name>
<dbReference type="eggNOG" id="COG0793">
    <property type="taxonomic scope" value="Bacteria"/>
</dbReference>
<dbReference type="Gene3D" id="3.90.226.10">
    <property type="entry name" value="2-enoyl-CoA Hydratase, Chain A, domain 1"/>
    <property type="match status" value="1"/>
</dbReference>
<dbReference type="InterPro" id="IPR029045">
    <property type="entry name" value="ClpP/crotonase-like_dom_sf"/>
</dbReference>
<dbReference type="Gene3D" id="2.30.42.10">
    <property type="match status" value="1"/>
</dbReference>
<dbReference type="GO" id="GO:0006508">
    <property type="term" value="P:proteolysis"/>
    <property type="evidence" value="ECO:0007669"/>
    <property type="project" value="UniProtKB-KW"/>
</dbReference>
<evidence type="ECO:0000259" key="1">
    <source>
        <dbReference type="SMART" id="SM00245"/>
    </source>
</evidence>
<keyword evidence="3" id="KW-1185">Reference proteome</keyword>
<dbReference type="GO" id="GO:0004175">
    <property type="term" value="F:endopeptidase activity"/>
    <property type="evidence" value="ECO:0007669"/>
    <property type="project" value="TreeGrafter"/>
</dbReference>
<dbReference type="SUPFAM" id="SSF50156">
    <property type="entry name" value="PDZ domain-like"/>
    <property type="match status" value="1"/>
</dbReference>
<dbReference type="SMART" id="SM00245">
    <property type="entry name" value="TSPc"/>
    <property type="match status" value="1"/>
</dbReference>
<dbReference type="Gene3D" id="3.30.750.170">
    <property type="match status" value="1"/>
</dbReference>
<dbReference type="CDD" id="cd07561">
    <property type="entry name" value="Peptidase_S41_CPP_like"/>
    <property type="match status" value="1"/>
</dbReference>
<sequence>MIALVLLLVACNPDDDNVDPTKVENVVHKAIFDVMNDWYYWNDEMPKDVSFGGTMSNQEFLEQLRFTPLDRQGWTYITTQEAFRAAFTGQVSGVHGFRMAMDQNERLFIASVLKTGPAGQDGWQRGWQILEINGKAIAEFRNSSGSYSIDTGPNQIGISNTFKFKLPDGTETTRTITKEAFSANSVAFENVYEIQGKKIGYWVYESFRASPNVSPTKSLEVENSFNYFISEGIDELIIDLRYNGGGSVDVARQVMNYIIPASADDRTAFVYRHNRKQSTNNRTVNFNKEGSLSLDKVVFITARGSASASELIINSLKPYLDVTIIGDNTYGKPVGQFPLSSFSRTLVENNVEVVPVTFSLANVRGEADFFEGFKPDALVGDDLTKNWGDVNEARLAAALNVITSGSTSARMMSNYYSPKWEMIDQFEGLEKEFPMF</sequence>